<reference evidence="2" key="1">
    <citation type="journal article" date="2023" name="Mol. Phylogenet. Evol.">
        <title>Genome-scale phylogeny and comparative genomics of the fungal order Sordariales.</title>
        <authorList>
            <person name="Hensen N."/>
            <person name="Bonometti L."/>
            <person name="Westerberg I."/>
            <person name="Brannstrom I.O."/>
            <person name="Guillou S."/>
            <person name="Cros-Aarteil S."/>
            <person name="Calhoun S."/>
            <person name="Haridas S."/>
            <person name="Kuo A."/>
            <person name="Mondo S."/>
            <person name="Pangilinan J."/>
            <person name="Riley R."/>
            <person name="LaButti K."/>
            <person name="Andreopoulos B."/>
            <person name="Lipzen A."/>
            <person name="Chen C."/>
            <person name="Yan M."/>
            <person name="Daum C."/>
            <person name="Ng V."/>
            <person name="Clum A."/>
            <person name="Steindorff A."/>
            <person name="Ohm R.A."/>
            <person name="Martin F."/>
            <person name="Silar P."/>
            <person name="Natvig D.O."/>
            <person name="Lalanne C."/>
            <person name="Gautier V."/>
            <person name="Ament-Velasquez S.L."/>
            <person name="Kruys A."/>
            <person name="Hutchinson M.I."/>
            <person name="Powell A.J."/>
            <person name="Barry K."/>
            <person name="Miller A.N."/>
            <person name="Grigoriev I.V."/>
            <person name="Debuchy R."/>
            <person name="Gladieux P."/>
            <person name="Hiltunen Thoren M."/>
            <person name="Johannesson H."/>
        </authorList>
    </citation>
    <scope>NUCLEOTIDE SEQUENCE</scope>
    <source>
        <strain evidence="2">CBS 626.80</strain>
    </source>
</reference>
<feature type="region of interest" description="Disordered" evidence="1">
    <location>
        <begin position="1"/>
        <end position="26"/>
    </location>
</feature>
<protein>
    <submittedName>
        <fullName evidence="2">Uncharacterized protein</fullName>
    </submittedName>
</protein>
<evidence type="ECO:0000313" key="3">
    <source>
        <dbReference type="Proteomes" id="UP001303222"/>
    </source>
</evidence>
<sequence length="128" mass="13998">MSSFLATGRGMKGQGHGRTESSLRATPSIRESFGEKINDPGVAVLIREPKKTLSQYSRVSRVSRDISEKALPEIPESVPIGLGLAGRPRTYTKHWERTGRASPNTFGSLMGGEWEKEEFTSTGYLAAN</sequence>
<keyword evidence="3" id="KW-1185">Reference proteome</keyword>
<reference evidence="2" key="2">
    <citation type="submission" date="2023-06" db="EMBL/GenBank/DDBJ databases">
        <authorList>
            <consortium name="Lawrence Berkeley National Laboratory"/>
            <person name="Mondo S.J."/>
            <person name="Hensen N."/>
            <person name="Bonometti L."/>
            <person name="Westerberg I."/>
            <person name="Brannstrom I.O."/>
            <person name="Guillou S."/>
            <person name="Cros-Aarteil S."/>
            <person name="Calhoun S."/>
            <person name="Haridas S."/>
            <person name="Kuo A."/>
            <person name="Pangilinan J."/>
            <person name="Riley R."/>
            <person name="Labutti K."/>
            <person name="Andreopoulos B."/>
            <person name="Lipzen A."/>
            <person name="Chen C."/>
            <person name="Yanf M."/>
            <person name="Daum C."/>
            <person name="Ng V."/>
            <person name="Clum A."/>
            <person name="Steindorff A."/>
            <person name="Ohm R."/>
            <person name="Martin F."/>
            <person name="Silar P."/>
            <person name="Natvig D."/>
            <person name="Lalanne C."/>
            <person name="Gautier V."/>
            <person name="Ament-Velasquez S.L."/>
            <person name="Kruys A."/>
            <person name="Hutchinson M.I."/>
            <person name="Powell A.J."/>
            <person name="Barry K."/>
            <person name="Miller A.N."/>
            <person name="Grigoriev I.V."/>
            <person name="Debuchy R."/>
            <person name="Gladieux P."/>
            <person name="Thoren M.H."/>
            <person name="Johannesson H."/>
        </authorList>
    </citation>
    <scope>NUCLEOTIDE SEQUENCE</scope>
    <source>
        <strain evidence="2">CBS 626.80</strain>
    </source>
</reference>
<dbReference type="AlphaFoldDB" id="A0AAN6SK78"/>
<name>A0AAN6SK78_9PEZI</name>
<organism evidence="2 3">
    <name type="scientific">Pseudoneurospora amorphoporcata</name>
    <dbReference type="NCBI Taxonomy" id="241081"/>
    <lineage>
        <taxon>Eukaryota</taxon>
        <taxon>Fungi</taxon>
        <taxon>Dikarya</taxon>
        <taxon>Ascomycota</taxon>
        <taxon>Pezizomycotina</taxon>
        <taxon>Sordariomycetes</taxon>
        <taxon>Sordariomycetidae</taxon>
        <taxon>Sordariales</taxon>
        <taxon>Sordariaceae</taxon>
        <taxon>Pseudoneurospora</taxon>
    </lineage>
</organism>
<comment type="caution">
    <text evidence="2">The sequence shown here is derived from an EMBL/GenBank/DDBJ whole genome shotgun (WGS) entry which is preliminary data.</text>
</comment>
<gene>
    <name evidence="2" type="ORF">QBC32DRAFT_330595</name>
</gene>
<accession>A0AAN6SK78</accession>
<evidence type="ECO:0000313" key="2">
    <source>
        <dbReference type="EMBL" id="KAK3956660.1"/>
    </source>
</evidence>
<dbReference type="EMBL" id="MU859064">
    <property type="protein sequence ID" value="KAK3956660.1"/>
    <property type="molecule type" value="Genomic_DNA"/>
</dbReference>
<proteinExistence type="predicted"/>
<evidence type="ECO:0000256" key="1">
    <source>
        <dbReference type="SAM" id="MobiDB-lite"/>
    </source>
</evidence>
<dbReference type="Proteomes" id="UP001303222">
    <property type="component" value="Unassembled WGS sequence"/>
</dbReference>